<evidence type="ECO:0000256" key="3">
    <source>
        <dbReference type="ARBA" id="ARBA00023136"/>
    </source>
</evidence>
<dbReference type="Gene3D" id="2.60.40.10">
    <property type="entry name" value="Immunoglobulins"/>
    <property type="match status" value="2"/>
</dbReference>
<keyword evidence="6" id="KW-0812">Transmembrane</keyword>
<feature type="signal peptide" evidence="7">
    <location>
        <begin position="1"/>
        <end position="25"/>
    </location>
</feature>
<feature type="transmembrane region" description="Helical" evidence="6">
    <location>
        <begin position="209"/>
        <end position="231"/>
    </location>
</feature>
<protein>
    <recommendedName>
        <fullName evidence="8">Ig-like domain-containing protein</fullName>
    </recommendedName>
</protein>
<evidence type="ECO:0000256" key="7">
    <source>
        <dbReference type="SAM" id="SignalP"/>
    </source>
</evidence>
<dbReference type="Proteomes" id="UP000829720">
    <property type="component" value="Unassembled WGS sequence"/>
</dbReference>
<dbReference type="PANTHER" id="PTHR12080:SF134">
    <property type="entry name" value="CD48 ANTIGEN"/>
    <property type="match status" value="1"/>
</dbReference>
<keyword evidence="10" id="KW-1185">Reference proteome</keyword>
<organism evidence="9 10">
    <name type="scientific">Albula goreensis</name>
    <dbReference type="NCBI Taxonomy" id="1534307"/>
    <lineage>
        <taxon>Eukaryota</taxon>
        <taxon>Metazoa</taxon>
        <taxon>Chordata</taxon>
        <taxon>Craniata</taxon>
        <taxon>Vertebrata</taxon>
        <taxon>Euteleostomi</taxon>
        <taxon>Actinopterygii</taxon>
        <taxon>Neopterygii</taxon>
        <taxon>Teleostei</taxon>
        <taxon>Albuliformes</taxon>
        <taxon>Albulidae</taxon>
        <taxon>Albula</taxon>
    </lineage>
</organism>
<dbReference type="InterPro" id="IPR013783">
    <property type="entry name" value="Ig-like_fold"/>
</dbReference>
<dbReference type="SUPFAM" id="SSF48726">
    <property type="entry name" value="Immunoglobulin"/>
    <property type="match status" value="2"/>
</dbReference>
<dbReference type="PROSITE" id="PS50835">
    <property type="entry name" value="IG_LIKE"/>
    <property type="match status" value="1"/>
</dbReference>
<name>A0A8T3CQY6_9TELE</name>
<keyword evidence="2 7" id="KW-0732">Signal</keyword>
<evidence type="ECO:0000313" key="10">
    <source>
        <dbReference type="Proteomes" id="UP000829720"/>
    </source>
</evidence>
<evidence type="ECO:0000256" key="1">
    <source>
        <dbReference type="ARBA" id="ARBA00004370"/>
    </source>
</evidence>
<dbReference type="InterPro" id="IPR015631">
    <property type="entry name" value="CD2/SLAM_rcpt"/>
</dbReference>
<dbReference type="InterPro" id="IPR036179">
    <property type="entry name" value="Ig-like_dom_sf"/>
</dbReference>
<keyword evidence="4" id="KW-0325">Glycoprotein</keyword>
<feature type="chain" id="PRO_5035915440" description="Ig-like domain-containing protein" evidence="7">
    <location>
        <begin position="26"/>
        <end position="299"/>
    </location>
</feature>
<dbReference type="Pfam" id="PF00047">
    <property type="entry name" value="ig"/>
    <property type="match status" value="1"/>
</dbReference>
<dbReference type="CDD" id="cd00096">
    <property type="entry name" value="Ig"/>
    <property type="match status" value="1"/>
</dbReference>
<feature type="domain" description="Ig-like" evidence="8">
    <location>
        <begin position="132"/>
        <end position="195"/>
    </location>
</feature>
<dbReference type="EMBL" id="JAERUA010000021">
    <property type="protein sequence ID" value="KAI1885155.1"/>
    <property type="molecule type" value="Genomic_DNA"/>
</dbReference>
<sequence>MARKHYNVTALAFLILHLTLGECTSDLIFQSNGNFTLQPNIKGILEDILWKFEGDKVVEYDQFQLIEYGSYSGRTVIMNLWTGALTLLKLQTSDSGHYTGELQINGKLHYYHQTVNIYDAVTKPAVTCQICNSMITLRCAGDQSPLTQYSWVGPEIQNKSGSELQLNNEDVQSSDAAIYTCVVKNPVSNRREDFDAKTCLPAPGSSSGIITVLIIVLILIAIVLGLVFIYYKKYCKRNVERQEKEFQKTLKGFSSENLDEHKNESECLVPPAGNVKRKVQEYEERGKGKTCLSTPCDER</sequence>
<evidence type="ECO:0000256" key="2">
    <source>
        <dbReference type="ARBA" id="ARBA00022729"/>
    </source>
</evidence>
<dbReference type="PANTHER" id="PTHR12080">
    <property type="entry name" value="SIGNALING LYMPHOCYTIC ACTIVATION MOLECULE"/>
    <property type="match status" value="1"/>
</dbReference>
<dbReference type="InterPro" id="IPR007110">
    <property type="entry name" value="Ig-like_dom"/>
</dbReference>
<comment type="caution">
    <text evidence="9">The sequence shown here is derived from an EMBL/GenBank/DDBJ whole genome shotgun (WGS) entry which is preliminary data.</text>
</comment>
<dbReference type="OrthoDB" id="9427418at2759"/>
<keyword evidence="3 6" id="KW-0472">Membrane</keyword>
<evidence type="ECO:0000256" key="5">
    <source>
        <dbReference type="ARBA" id="ARBA00023319"/>
    </source>
</evidence>
<dbReference type="GO" id="GO:0016020">
    <property type="term" value="C:membrane"/>
    <property type="evidence" value="ECO:0007669"/>
    <property type="project" value="UniProtKB-SubCell"/>
</dbReference>
<proteinExistence type="predicted"/>
<evidence type="ECO:0000256" key="4">
    <source>
        <dbReference type="ARBA" id="ARBA00023180"/>
    </source>
</evidence>
<keyword evidence="6" id="KW-1133">Transmembrane helix</keyword>
<dbReference type="InterPro" id="IPR013151">
    <property type="entry name" value="Immunoglobulin_dom"/>
</dbReference>
<accession>A0A8T3CQY6</accession>
<keyword evidence="5" id="KW-0393">Immunoglobulin domain</keyword>
<evidence type="ECO:0000256" key="6">
    <source>
        <dbReference type="SAM" id="Phobius"/>
    </source>
</evidence>
<gene>
    <name evidence="9" type="ORF">AGOR_G00217280</name>
</gene>
<dbReference type="AlphaFoldDB" id="A0A8T3CQY6"/>
<reference evidence="9" key="1">
    <citation type="submission" date="2021-01" db="EMBL/GenBank/DDBJ databases">
        <authorList>
            <person name="Zahm M."/>
            <person name="Roques C."/>
            <person name="Cabau C."/>
            <person name="Klopp C."/>
            <person name="Donnadieu C."/>
            <person name="Jouanno E."/>
            <person name="Lampietro C."/>
            <person name="Louis A."/>
            <person name="Herpin A."/>
            <person name="Echchiki A."/>
            <person name="Berthelot C."/>
            <person name="Parey E."/>
            <person name="Roest-Crollius H."/>
            <person name="Braasch I."/>
            <person name="Postlethwait J."/>
            <person name="Bobe J."/>
            <person name="Montfort J."/>
            <person name="Bouchez O."/>
            <person name="Begum T."/>
            <person name="Mejri S."/>
            <person name="Adams A."/>
            <person name="Chen W.-J."/>
            <person name="Guiguen Y."/>
        </authorList>
    </citation>
    <scope>NUCLEOTIDE SEQUENCE</scope>
    <source>
        <tissue evidence="9">Blood</tissue>
    </source>
</reference>
<evidence type="ECO:0000259" key="8">
    <source>
        <dbReference type="PROSITE" id="PS50835"/>
    </source>
</evidence>
<evidence type="ECO:0000313" key="9">
    <source>
        <dbReference type="EMBL" id="KAI1885155.1"/>
    </source>
</evidence>
<comment type="subcellular location">
    <subcellularLocation>
        <location evidence="1">Membrane</location>
    </subcellularLocation>
</comment>